<dbReference type="Pfam" id="PF12697">
    <property type="entry name" value="Abhydrolase_6"/>
    <property type="match status" value="1"/>
</dbReference>
<reference evidence="3 4" key="1">
    <citation type="submission" date="2016-10" db="EMBL/GenBank/DDBJ databases">
        <authorList>
            <person name="de Groot N.N."/>
        </authorList>
    </citation>
    <scope>NUCLEOTIDE SEQUENCE [LARGE SCALE GENOMIC DNA]</scope>
    <source>
        <strain evidence="3 4">DSM 24956</strain>
    </source>
</reference>
<evidence type="ECO:0000256" key="1">
    <source>
        <dbReference type="SAM" id="Phobius"/>
    </source>
</evidence>
<gene>
    <name evidence="3" type="ORF">SAMN05444411_104100</name>
</gene>
<protein>
    <submittedName>
        <fullName evidence="3">Pimeloyl-ACP methyl ester carboxylesterase</fullName>
    </submittedName>
</protein>
<dbReference type="EMBL" id="FNNJ01000004">
    <property type="protein sequence ID" value="SDX27799.1"/>
    <property type="molecule type" value="Genomic_DNA"/>
</dbReference>
<dbReference type="PANTHER" id="PTHR42886:SF29">
    <property type="entry name" value="PUMMELIG, ISOFORM A"/>
    <property type="match status" value="1"/>
</dbReference>
<sequence length="285" mass="32423">MAKIKKIAKIIGVLLLLGFMVLIVLFYRMSTPKSSKEISKTFSEGEATVLIEKATFNNFNYRVLKTKIEVDTTLTTLVFVHGSIGSAMDFKSYLIDEELNKKANLIAYDRVGYGIYQTGNVQASIQFEVELLENLIKDLNPKNTILVGYSYGGPIALASKKDYKKIMLLAPAVYSKVEPMPWGLNFYKWKATRWVMPEVWKAASKEKLGHKADLLKFENNWADTPSNIISIHGNKDWIVPFGNSIYLEQKFPKQQFELVTLNNAGHGLVWSNFNEIKKQLLQQLN</sequence>
<evidence type="ECO:0000259" key="2">
    <source>
        <dbReference type="Pfam" id="PF12697"/>
    </source>
</evidence>
<dbReference type="AlphaFoldDB" id="A0A1H3AG42"/>
<evidence type="ECO:0000313" key="4">
    <source>
        <dbReference type="Proteomes" id="UP000199595"/>
    </source>
</evidence>
<dbReference type="SUPFAM" id="SSF53474">
    <property type="entry name" value="alpha/beta-Hydrolases"/>
    <property type="match status" value="1"/>
</dbReference>
<keyword evidence="1" id="KW-1133">Transmembrane helix</keyword>
<feature type="domain" description="AB hydrolase-1" evidence="2">
    <location>
        <begin position="77"/>
        <end position="266"/>
    </location>
</feature>
<evidence type="ECO:0000313" key="3">
    <source>
        <dbReference type="EMBL" id="SDX27799.1"/>
    </source>
</evidence>
<organism evidence="3 4">
    <name type="scientific">Lutibacter oricola</name>
    <dbReference type="NCBI Taxonomy" id="762486"/>
    <lineage>
        <taxon>Bacteria</taxon>
        <taxon>Pseudomonadati</taxon>
        <taxon>Bacteroidota</taxon>
        <taxon>Flavobacteriia</taxon>
        <taxon>Flavobacteriales</taxon>
        <taxon>Flavobacteriaceae</taxon>
        <taxon>Lutibacter</taxon>
    </lineage>
</organism>
<dbReference type="InterPro" id="IPR000073">
    <property type="entry name" value="AB_hydrolase_1"/>
</dbReference>
<keyword evidence="4" id="KW-1185">Reference proteome</keyword>
<dbReference type="Gene3D" id="3.40.50.1820">
    <property type="entry name" value="alpha/beta hydrolase"/>
    <property type="match status" value="1"/>
</dbReference>
<dbReference type="STRING" id="762486.SAMN05444411_104100"/>
<dbReference type="PANTHER" id="PTHR42886">
    <property type="entry name" value="RE40534P-RELATED"/>
    <property type="match status" value="1"/>
</dbReference>
<keyword evidence="1" id="KW-0812">Transmembrane</keyword>
<name>A0A1H3AG42_9FLAO</name>
<keyword evidence="1" id="KW-0472">Membrane</keyword>
<accession>A0A1H3AG42</accession>
<dbReference type="InterPro" id="IPR029058">
    <property type="entry name" value="AB_hydrolase_fold"/>
</dbReference>
<dbReference type="Proteomes" id="UP000199595">
    <property type="component" value="Unassembled WGS sequence"/>
</dbReference>
<feature type="transmembrane region" description="Helical" evidence="1">
    <location>
        <begin position="7"/>
        <end position="27"/>
    </location>
</feature>
<proteinExistence type="predicted"/>
<dbReference type="OrthoDB" id="1224630at2"/>